<evidence type="ECO:0000313" key="2">
    <source>
        <dbReference type="EMBL" id="PPR07640.1"/>
    </source>
</evidence>
<proteinExistence type="predicted"/>
<dbReference type="InParanoid" id="A0A409YXC5"/>
<keyword evidence="3" id="KW-1185">Reference proteome</keyword>
<feature type="compositionally biased region" description="Basic and acidic residues" evidence="1">
    <location>
        <begin position="148"/>
        <end position="162"/>
    </location>
</feature>
<evidence type="ECO:0000256" key="1">
    <source>
        <dbReference type="SAM" id="MobiDB-lite"/>
    </source>
</evidence>
<evidence type="ECO:0000313" key="3">
    <source>
        <dbReference type="Proteomes" id="UP000284842"/>
    </source>
</evidence>
<sequence length="162" mass="17336">MSSQRAQICLTTVFRSQLTFEQITALYNFGKFQYSYCKVPLIIPTTSASSPPTTTSTPTPSGVNSLAISSLVAGLDPTSLNPLLAGSSSSTSNTPREGQLRWTFLAPTYVNTIQTSCPWILRYNTAAAVLSRKAAVSPMAIGSAPLSSREERDQGGRQGRPD</sequence>
<protein>
    <submittedName>
        <fullName evidence="2">Uncharacterized protein</fullName>
    </submittedName>
</protein>
<dbReference type="AlphaFoldDB" id="A0A409YXC5"/>
<accession>A0A409YXC5</accession>
<reference evidence="2 3" key="1">
    <citation type="journal article" date="2018" name="Evol. Lett.">
        <title>Horizontal gene cluster transfer increased hallucinogenic mushroom diversity.</title>
        <authorList>
            <person name="Reynolds H.T."/>
            <person name="Vijayakumar V."/>
            <person name="Gluck-Thaler E."/>
            <person name="Korotkin H.B."/>
            <person name="Matheny P.B."/>
            <person name="Slot J.C."/>
        </authorList>
    </citation>
    <scope>NUCLEOTIDE SEQUENCE [LARGE SCALE GENOMIC DNA]</scope>
    <source>
        <strain evidence="2 3">2629</strain>
    </source>
</reference>
<dbReference type="EMBL" id="NHTK01000384">
    <property type="protein sequence ID" value="PPR07640.1"/>
    <property type="molecule type" value="Genomic_DNA"/>
</dbReference>
<dbReference type="Proteomes" id="UP000284842">
    <property type="component" value="Unassembled WGS sequence"/>
</dbReference>
<feature type="region of interest" description="Disordered" evidence="1">
    <location>
        <begin position="141"/>
        <end position="162"/>
    </location>
</feature>
<name>A0A409YXC5_9AGAR</name>
<dbReference type="STRING" id="181874.A0A409YXC5"/>
<organism evidence="2 3">
    <name type="scientific">Panaeolus cyanescens</name>
    <dbReference type="NCBI Taxonomy" id="181874"/>
    <lineage>
        <taxon>Eukaryota</taxon>
        <taxon>Fungi</taxon>
        <taxon>Dikarya</taxon>
        <taxon>Basidiomycota</taxon>
        <taxon>Agaricomycotina</taxon>
        <taxon>Agaricomycetes</taxon>
        <taxon>Agaricomycetidae</taxon>
        <taxon>Agaricales</taxon>
        <taxon>Agaricineae</taxon>
        <taxon>Galeropsidaceae</taxon>
        <taxon>Panaeolus</taxon>
    </lineage>
</organism>
<comment type="caution">
    <text evidence="2">The sequence shown here is derived from an EMBL/GenBank/DDBJ whole genome shotgun (WGS) entry which is preliminary data.</text>
</comment>
<dbReference type="OrthoDB" id="417252at2759"/>
<gene>
    <name evidence="2" type="ORF">CVT24_006548</name>
</gene>